<evidence type="ECO:0000256" key="3">
    <source>
        <dbReference type="ARBA" id="ARBA00022679"/>
    </source>
</evidence>
<dbReference type="CDD" id="cd00683">
    <property type="entry name" value="Trans_IPPS_HH"/>
    <property type="match status" value="1"/>
</dbReference>
<feature type="compositionally biased region" description="Basic and acidic residues" evidence="5">
    <location>
        <begin position="17"/>
        <end position="27"/>
    </location>
</feature>
<dbReference type="SFLD" id="SFLDS00005">
    <property type="entry name" value="Isoprenoid_Synthase_Type_I"/>
    <property type="match status" value="1"/>
</dbReference>
<dbReference type="Proteomes" id="UP001054902">
    <property type="component" value="Unassembled WGS sequence"/>
</dbReference>
<accession>A0AAD3D751</accession>
<dbReference type="Gene3D" id="1.10.600.10">
    <property type="entry name" value="Farnesyl Diphosphate Synthase"/>
    <property type="match status" value="1"/>
</dbReference>
<evidence type="ECO:0000313" key="6">
    <source>
        <dbReference type="EMBL" id="GFH58702.1"/>
    </source>
</evidence>
<dbReference type="PROSITE" id="PS01044">
    <property type="entry name" value="SQUALEN_PHYTOEN_SYN_1"/>
    <property type="match status" value="1"/>
</dbReference>
<dbReference type="GO" id="GO:0004311">
    <property type="term" value="F:geranylgeranyl diphosphate synthase activity"/>
    <property type="evidence" value="ECO:0007669"/>
    <property type="project" value="InterPro"/>
</dbReference>
<comment type="caution">
    <text evidence="6">The sequence shown here is derived from an EMBL/GenBank/DDBJ whole genome shotgun (WGS) entry which is preliminary data.</text>
</comment>
<dbReference type="EC" id="2.5.1.32" evidence="2"/>
<evidence type="ECO:0000256" key="4">
    <source>
        <dbReference type="ARBA" id="ARBA00022746"/>
    </source>
</evidence>
<dbReference type="SFLD" id="SFLDG01018">
    <property type="entry name" value="Squalene/Phytoene_Synthase_Lik"/>
    <property type="match status" value="1"/>
</dbReference>
<dbReference type="GO" id="GO:0051996">
    <property type="term" value="F:squalene synthase [NAD(P)H] activity"/>
    <property type="evidence" value="ECO:0007669"/>
    <property type="project" value="InterPro"/>
</dbReference>
<evidence type="ECO:0000256" key="5">
    <source>
        <dbReference type="SAM" id="MobiDB-lite"/>
    </source>
</evidence>
<dbReference type="GO" id="GO:0016117">
    <property type="term" value="P:carotenoid biosynthetic process"/>
    <property type="evidence" value="ECO:0007669"/>
    <property type="project" value="UniProtKB-KW"/>
</dbReference>
<dbReference type="Pfam" id="PF00494">
    <property type="entry name" value="SQS_PSY"/>
    <property type="match status" value="1"/>
</dbReference>
<dbReference type="EMBL" id="BLLK01000062">
    <property type="protein sequence ID" value="GFH58702.1"/>
    <property type="molecule type" value="Genomic_DNA"/>
</dbReference>
<feature type="region of interest" description="Disordered" evidence="5">
    <location>
        <begin position="1"/>
        <end position="51"/>
    </location>
</feature>
<keyword evidence="3" id="KW-0808">Transferase</keyword>
<protein>
    <recommendedName>
        <fullName evidence="2">15-cis-phytoene synthase</fullName>
        <ecNumber evidence="2">2.5.1.32</ecNumber>
    </recommendedName>
</protein>
<reference evidence="6 7" key="1">
    <citation type="journal article" date="2021" name="Sci. Rep.">
        <title>The genome of the diatom Chaetoceros tenuissimus carries an ancient integrated fragment of an extant virus.</title>
        <authorList>
            <person name="Hongo Y."/>
            <person name="Kimura K."/>
            <person name="Takaki Y."/>
            <person name="Yoshida Y."/>
            <person name="Baba S."/>
            <person name="Kobayashi G."/>
            <person name="Nagasaki K."/>
            <person name="Hano T."/>
            <person name="Tomaru Y."/>
        </authorList>
    </citation>
    <scope>NUCLEOTIDE SEQUENCE [LARGE SCALE GENOMIC DNA]</scope>
    <source>
        <strain evidence="6 7">NIES-3715</strain>
    </source>
</reference>
<dbReference type="SUPFAM" id="SSF48576">
    <property type="entry name" value="Terpenoid synthases"/>
    <property type="match status" value="1"/>
</dbReference>
<gene>
    <name evidence="6" type="ORF">CTEN210_15178</name>
</gene>
<keyword evidence="7" id="KW-1185">Reference proteome</keyword>
<evidence type="ECO:0000256" key="1">
    <source>
        <dbReference type="ARBA" id="ARBA00001805"/>
    </source>
</evidence>
<comment type="catalytic activity">
    <reaction evidence="1">
        <text>2 (2E,6E,10E)-geranylgeranyl diphosphate = 15-cis-phytoene + 2 diphosphate</text>
        <dbReference type="Rhea" id="RHEA:34475"/>
        <dbReference type="ChEBI" id="CHEBI:27787"/>
        <dbReference type="ChEBI" id="CHEBI:33019"/>
        <dbReference type="ChEBI" id="CHEBI:58756"/>
        <dbReference type="EC" id="2.5.1.32"/>
    </reaction>
</comment>
<dbReference type="InterPro" id="IPR044843">
    <property type="entry name" value="Trans_IPPS_bact-type"/>
</dbReference>
<dbReference type="AlphaFoldDB" id="A0AAD3D751"/>
<name>A0AAD3D751_9STRA</name>
<dbReference type="InterPro" id="IPR019845">
    <property type="entry name" value="Squalene/phytoene_synthase_CS"/>
</dbReference>
<dbReference type="PROSITE" id="PS01045">
    <property type="entry name" value="SQUALEN_PHYTOEN_SYN_2"/>
    <property type="match status" value="1"/>
</dbReference>
<proteinExistence type="predicted"/>
<dbReference type="InterPro" id="IPR002060">
    <property type="entry name" value="Squ/phyt_synthse"/>
</dbReference>
<dbReference type="InterPro" id="IPR008949">
    <property type="entry name" value="Isoprenoid_synthase_dom_sf"/>
</dbReference>
<keyword evidence="4" id="KW-0125">Carotenoid biosynthesis</keyword>
<evidence type="ECO:0000256" key="2">
    <source>
        <dbReference type="ARBA" id="ARBA00012396"/>
    </source>
</evidence>
<organism evidence="6 7">
    <name type="scientific">Chaetoceros tenuissimus</name>
    <dbReference type="NCBI Taxonomy" id="426638"/>
    <lineage>
        <taxon>Eukaryota</taxon>
        <taxon>Sar</taxon>
        <taxon>Stramenopiles</taxon>
        <taxon>Ochrophyta</taxon>
        <taxon>Bacillariophyta</taxon>
        <taxon>Coscinodiscophyceae</taxon>
        <taxon>Chaetocerotophycidae</taxon>
        <taxon>Chaetocerotales</taxon>
        <taxon>Chaetocerotaceae</taxon>
        <taxon>Chaetoceros</taxon>
    </lineage>
</organism>
<dbReference type="PANTHER" id="PTHR31480">
    <property type="entry name" value="BIFUNCTIONAL LYCOPENE CYCLASE/PHYTOENE SYNTHASE"/>
    <property type="match status" value="1"/>
</dbReference>
<dbReference type="SFLD" id="SFLDG01212">
    <property type="entry name" value="Phytoene_synthase_like"/>
    <property type="match status" value="1"/>
</dbReference>
<dbReference type="InterPro" id="IPR033904">
    <property type="entry name" value="Trans_IPPS_HH"/>
</dbReference>
<evidence type="ECO:0000313" key="7">
    <source>
        <dbReference type="Proteomes" id="UP001054902"/>
    </source>
</evidence>
<sequence length="463" mass="52550">MSVSPMEETEQSISEPGDDRTGRTREEIENELSSGRILEDGPVIDFGSIKDESSKAERALSQAREEYIKSLQEAGEEVVKLGFAGDGNSRLMGINDEVVQEVGREVGAFVKPEDYSKIQQCGAYLRSLAPAGLFQEHPDAKILSEKDLSSEEKSNLQNLLQEAYVESGLVTEAFAKTFYLGTQLLPEPAQKAIWAVYVWCRRTDEIVDAPRKPEDVGMLTDLSAWEVRLENLFKYGIVEDVLDLPLLDCKIKYPNLPIEPFTDMVRGMLMDIPDLGQDRYETFEELHLYCYRVAGTVGLMSMPVFGCAPGYTEEEAKEPALSLGVAFQLTNILRDVGEDAVKRGRVYLPREDMERFGVTEEQIFAQRMDENFVKMMKFQIERARMYYDRALRGVPMLSPESRLPVQSSLDCYGKILDKIEENGYDCLTKRAYVSKWEKLATIPFSWYRTLDISKTFPLPGDDR</sequence>